<dbReference type="RefSeq" id="WP_135057175.1">
    <property type="nucleotide sequence ID" value="NZ_JADGLC010000017.1"/>
</dbReference>
<dbReference type="OrthoDB" id="5688657at2"/>
<dbReference type="SUPFAM" id="SSF53807">
    <property type="entry name" value="Helical backbone' metal receptor"/>
    <property type="match status" value="1"/>
</dbReference>
<gene>
    <name evidence="1" type="ORF">E4T80_08195</name>
</gene>
<dbReference type="EMBL" id="SPPA01000017">
    <property type="protein sequence ID" value="TFV09567.1"/>
    <property type="molecule type" value="Genomic_DNA"/>
</dbReference>
<dbReference type="Gene3D" id="3.40.50.1980">
    <property type="entry name" value="Nitrogenase molybdenum iron protein domain"/>
    <property type="match status" value="1"/>
</dbReference>
<sequence>MMKYLYLLPLLLLSVTDGRAEQFVSLTLCSDRLLIEIARSEQIAAMSAYSKKPLMMLDKVNTDKPALEAQLTALLPYLDKTILLNTQFYPQLTNDLTRLGVKIIPINDSPQTPEQLFALIRQLGELTDNTAHAERLISQLTLQDFALNSPLTDTLVISETGVADTNQPPYRTLLNLLGLTPLNSDLPVQNLSLEKILLSQPNWLISLTDKQTYNAQSALLTHSALQKIFANRPLATLPMKYTYCFDHGIWQGAERLYRQMK</sequence>
<comment type="caution">
    <text evidence="1">The sequence shown here is derived from an EMBL/GenBank/DDBJ whole genome shotgun (WGS) entry which is preliminary data.</text>
</comment>
<evidence type="ECO:0000313" key="2">
    <source>
        <dbReference type="Proteomes" id="UP000297396"/>
    </source>
</evidence>
<proteinExistence type="predicted"/>
<name>A0A4Y9JYI5_9PAST</name>
<organism evidence="1 2">
    <name type="scientific">Muribacter muris</name>
    <dbReference type="NCBI Taxonomy" id="67855"/>
    <lineage>
        <taxon>Bacteria</taxon>
        <taxon>Pseudomonadati</taxon>
        <taxon>Pseudomonadota</taxon>
        <taxon>Gammaproteobacteria</taxon>
        <taxon>Pasteurellales</taxon>
        <taxon>Pasteurellaceae</taxon>
        <taxon>Muribacter</taxon>
    </lineage>
</organism>
<accession>A0A4Y9JYI5</accession>
<dbReference type="Proteomes" id="UP000297396">
    <property type="component" value="Unassembled WGS sequence"/>
</dbReference>
<dbReference type="AlphaFoldDB" id="A0A4Y9JYI5"/>
<evidence type="ECO:0000313" key="1">
    <source>
        <dbReference type="EMBL" id="TFV09567.1"/>
    </source>
</evidence>
<keyword evidence="1" id="KW-0675">Receptor</keyword>
<reference evidence="1 2" key="1">
    <citation type="submission" date="2019-03" db="EMBL/GenBank/DDBJ databases">
        <title>Diversity of the mouse oral microbiome.</title>
        <authorList>
            <person name="Joseph S."/>
            <person name="Aduse-Opoku J."/>
            <person name="Curtis M."/>
            <person name="Wade W."/>
            <person name="Hashim A."/>
        </authorList>
    </citation>
    <scope>NUCLEOTIDE SEQUENCE [LARGE SCALE GENOMIC DNA]</scope>
    <source>
        <strain evidence="1 2">WT12</strain>
    </source>
</reference>
<protein>
    <submittedName>
        <fullName evidence="1">Helical backbone metal receptor</fullName>
    </submittedName>
</protein>